<dbReference type="AlphaFoldDB" id="A0A2S7SWH6"/>
<protein>
    <recommendedName>
        <fullName evidence="4">Deacylase</fullName>
    </recommendedName>
</protein>
<proteinExistence type="predicted"/>
<dbReference type="Gene3D" id="2.40.160.20">
    <property type="match status" value="1"/>
</dbReference>
<dbReference type="OrthoDB" id="627554at2"/>
<keyword evidence="1" id="KW-0732">Signal</keyword>
<evidence type="ECO:0000313" key="2">
    <source>
        <dbReference type="EMBL" id="PQJ11068.1"/>
    </source>
</evidence>
<dbReference type="Proteomes" id="UP000239872">
    <property type="component" value="Unassembled WGS sequence"/>
</dbReference>
<evidence type="ECO:0000313" key="3">
    <source>
        <dbReference type="Proteomes" id="UP000239872"/>
    </source>
</evidence>
<evidence type="ECO:0000256" key="1">
    <source>
        <dbReference type="SAM" id="SignalP"/>
    </source>
</evidence>
<dbReference type="EMBL" id="PPSL01000003">
    <property type="protein sequence ID" value="PQJ11068.1"/>
    <property type="molecule type" value="Genomic_DNA"/>
</dbReference>
<keyword evidence="3" id="KW-1185">Reference proteome</keyword>
<gene>
    <name evidence="2" type="ORF">CJD36_013950</name>
</gene>
<feature type="signal peptide" evidence="1">
    <location>
        <begin position="1"/>
        <end position="23"/>
    </location>
</feature>
<dbReference type="Pfam" id="PF09411">
    <property type="entry name" value="PagL"/>
    <property type="match status" value="1"/>
</dbReference>
<organism evidence="2 3">
    <name type="scientific">Flavipsychrobacter stenotrophus</name>
    <dbReference type="NCBI Taxonomy" id="2077091"/>
    <lineage>
        <taxon>Bacteria</taxon>
        <taxon>Pseudomonadati</taxon>
        <taxon>Bacteroidota</taxon>
        <taxon>Chitinophagia</taxon>
        <taxon>Chitinophagales</taxon>
        <taxon>Chitinophagaceae</taxon>
        <taxon>Flavipsychrobacter</taxon>
    </lineage>
</organism>
<reference evidence="2 3" key="1">
    <citation type="submission" date="2018-01" db="EMBL/GenBank/DDBJ databases">
        <title>A novel member of the phylum Bacteroidetes isolated from glacier ice.</title>
        <authorList>
            <person name="Liu Q."/>
            <person name="Xin Y.-H."/>
        </authorList>
    </citation>
    <scope>NUCLEOTIDE SEQUENCE [LARGE SCALE GENOMIC DNA]</scope>
    <source>
        <strain evidence="2 3">RB1R16</strain>
    </source>
</reference>
<evidence type="ECO:0008006" key="4">
    <source>
        <dbReference type="Google" id="ProtNLM"/>
    </source>
</evidence>
<name>A0A2S7SWH6_9BACT</name>
<accession>A0A2S7SWH6</accession>
<dbReference type="RefSeq" id="WP_105039796.1">
    <property type="nucleotide sequence ID" value="NZ_PPSL01000003.1"/>
</dbReference>
<dbReference type="InterPro" id="IPR018550">
    <property type="entry name" value="Lipid-A_deacylase-rel"/>
</dbReference>
<feature type="chain" id="PRO_5015423047" description="Deacylase" evidence="1">
    <location>
        <begin position="24"/>
        <end position="377"/>
    </location>
</feature>
<comment type="caution">
    <text evidence="2">The sequence shown here is derived from an EMBL/GenBank/DDBJ whole genome shotgun (WGS) entry which is preliminary data.</text>
</comment>
<sequence>MRHFLTPTCLLLAILYASLYAIAQTNDKLTGYGLEVNTFAGHVIKHSAKFHLPLPDLSTGVDVNMVYKCSGRKQWEGCRKYPTLGLGFTYTNYGIDSVYGRCFSLYPNLTIPLITGKKIEWTIRIGDGIGYVTKKYSRNPISDTLNNAIGSHINDYASFNTDLRYKANKHWDFQIGMNFTHISDASYHQPNLGINLYGAHIGIRYFPVSSKPEHLPCKPMPFSHRILLQARLGIAFNQIEAPQGPTYPVYLTSLYASRRWKGKNKMYAGLDYSYHEAIYAFERNNEADPGKEAANSYKVAVIAGNEFLFGRVGIILQVGYYLKEAALKQDKYYQKIGGHYYLVQKEKGPIKEFFLTGFLKTHKSVAELAEFGFGFGF</sequence>